<feature type="compositionally biased region" description="Polar residues" evidence="8">
    <location>
        <begin position="127"/>
        <end position="138"/>
    </location>
</feature>
<evidence type="ECO:0000256" key="2">
    <source>
        <dbReference type="ARBA" id="ARBA00022840"/>
    </source>
</evidence>
<dbReference type="PROSITE" id="PS50096">
    <property type="entry name" value="IQ"/>
    <property type="match status" value="1"/>
</dbReference>
<feature type="region of interest" description="Disordered" evidence="8">
    <location>
        <begin position="1809"/>
        <end position="2081"/>
    </location>
</feature>
<feature type="coiled-coil region" evidence="7">
    <location>
        <begin position="1523"/>
        <end position="1689"/>
    </location>
</feature>
<dbReference type="Gene3D" id="1.20.5.340">
    <property type="match status" value="1"/>
</dbReference>
<evidence type="ECO:0000313" key="11">
    <source>
        <dbReference type="Proteomes" id="UP001230051"/>
    </source>
</evidence>
<dbReference type="InterPro" id="IPR036064">
    <property type="entry name" value="MYSc_Myo18"/>
</dbReference>
<dbReference type="PROSITE" id="PS51456">
    <property type="entry name" value="MYOSIN_MOTOR"/>
    <property type="match status" value="1"/>
</dbReference>
<keyword evidence="4 6" id="KW-0518">Myosin</keyword>
<comment type="similarity">
    <text evidence="6">Belongs to the TRAFAC class myosin-kinesin ATPase superfamily. Myosin family.</text>
</comment>
<keyword evidence="2 6" id="KW-0067">ATP-binding</keyword>
<dbReference type="GO" id="GO:0031032">
    <property type="term" value="P:actomyosin structure organization"/>
    <property type="evidence" value="ECO:0007669"/>
    <property type="project" value="TreeGrafter"/>
</dbReference>
<feature type="coiled-coil region" evidence="7">
    <location>
        <begin position="1097"/>
        <end position="1271"/>
    </location>
</feature>
<feature type="region of interest" description="Disordered" evidence="8">
    <location>
        <begin position="1"/>
        <end position="213"/>
    </location>
</feature>
<evidence type="ECO:0000256" key="8">
    <source>
        <dbReference type="SAM" id="MobiDB-lite"/>
    </source>
</evidence>
<feature type="compositionally biased region" description="Polar residues" evidence="8">
    <location>
        <begin position="1849"/>
        <end position="1861"/>
    </location>
</feature>
<evidence type="ECO:0000256" key="6">
    <source>
        <dbReference type="PROSITE-ProRule" id="PRU00782"/>
    </source>
</evidence>
<evidence type="ECO:0000256" key="7">
    <source>
        <dbReference type="SAM" id="Coils"/>
    </source>
</evidence>
<dbReference type="PANTHER" id="PTHR45615:SF8">
    <property type="entry name" value="UNCONVENTIONAL MYOSIN-XVIIIB"/>
    <property type="match status" value="1"/>
</dbReference>
<feature type="compositionally biased region" description="Basic and acidic residues" evidence="8">
    <location>
        <begin position="140"/>
        <end position="177"/>
    </location>
</feature>
<keyword evidence="1 6" id="KW-0547">Nucleotide-binding</keyword>
<dbReference type="CDD" id="cd01386">
    <property type="entry name" value="MYSc_Myo18"/>
    <property type="match status" value="1"/>
</dbReference>
<dbReference type="Gene3D" id="6.20.240.20">
    <property type="match status" value="1"/>
</dbReference>
<evidence type="ECO:0000256" key="5">
    <source>
        <dbReference type="ARBA" id="ARBA00023175"/>
    </source>
</evidence>
<dbReference type="GO" id="GO:0016461">
    <property type="term" value="C:unconventional myosin complex"/>
    <property type="evidence" value="ECO:0007669"/>
    <property type="project" value="TreeGrafter"/>
</dbReference>
<feature type="compositionally biased region" description="Polar residues" evidence="8">
    <location>
        <begin position="1908"/>
        <end position="1918"/>
    </location>
</feature>
<dbReference type="Gene3D" id="3.40.850.10">
    <property type="entry name" value="Kinesin motor domain"/>
    <property type="match status" value="1"/>
</dbReference>
<dbReference type="GO" id="GO:0032982">
    <property type="term" value="C:myosin filament"/>
    <property type="evidence" value="ECO:0007669"/>
    <property type="project" value="TreeGrafter"/>
</dbReference>
<evidence type="ECO:0000259" key="9">
    <source>
        <dbReference type="PROSITE" id="PS51456"/>
    </source>
</evidence>
<dbReference type="GO" id="GO:0003774">
    <property type="term" value="F:cytoskeletal motor activity"/>
    <property type="evidence" value="ECO:0007669"/>
    <property type="project" value="UniProtKB-UniRule"/>
</dbReference>
<evidence type="ECO:0000313" key="10">
    <source>
        <dbReference type="EMBL" id="KAK1156521.1"/>
    </source>
</evidence>
<feature type="coiled-coil region" evidence="7">
    <location>
        <begin position="1718"/>
        <end position="1780"/>
    </location>
</feature>
<sequence length="2258" mass="252836">MALSSRLALWEQKEGVPPPPRPTPPLSVVPGGFIKQLVRETEKEAKKKEPEIKEEKPQPSKLSDNLVLPFLLPEEENTPPEAEMASQAALLVNGLHSETEGKGRPASVARKPSRRLMSPEPGGKVSHSATNGVAQQQELGPHKQEEEVATETKPEDSCSRSRSEDPSAGKTEKREEEERGEESEEKERERDCVKNATEEQVGEERDGAAEGRLESEQKDVWYEAGKVWYVQKDGFSLATELKPDEGTPDLPEGTARIRLDSDGTVVEVEEDKIERTNPPGLELAEDLSQLVSVNESSVLHTLQSRYQAQLHHTLAGRNLLSVRPDAAARKAGRGKKTGTVPPLIQSMAQRAYWSMVTERRDQTIVPLGRSGAGKTTSCQAVLEQLVSKAGCVDSTVTVEKIQAIFTVLQSVGSVTTQHNSGSTRFSMVLSLDFSHAGKVAAAHLQTMLLERTRVCQHPEDESSFNVFAQMLAGLSTDLRTELHLHQMSESSLFGILPPTKPEEKQKASVAFGRLVAAMETLGFTANEQRAIWHVLAGIYHLGAAGVCKVGRKQFLWFQCAQNAASVLGCEGEELSTAVFKHHLKHIIQQATRGAASRHSTESGDGADGPKLSGAECVEGMAVGLYEELFTMVVSLINRSVSSKQLSLASIMVVDTPGFLNPRHGNKERAGTFEELCHNYVQERLQAFCHEGTFSTPLQRYRQENVPVQFEEPESSPAKVVSAIDQTSLQVKGPVAGQGDEPRGLLWVLDEEVLTPGSSEAVVLERLCNYYQSQPSDDESTDQLSVCLSPLQCEISHQLGRDPVRYDLSGWFSRAKPNLSALNAGQILQESSLPMVRSLFAPRSKVMSVCRSVGGLEGSSQQAMQRTGCVRKTFSSGLASVRRRSLCALVKLQADALINLIKRSCAVYLHCLLPHSELDGVDWKGPPVLEVAVMRTQLHAAQLLQAVQLYRTGYPDHMALSDFRHRFQALAPPIMKKYGSVFIKTDERKAVQELLTELDLEKKSFAVGLSQVFLKRGVLSALEQQREKLVTHILVLLQAASRGHLARQHYRRMKVQELALRCIQKNLRKLAGVRGWSWWRLLCGVRPLLDINIEDHKFRAKEDEITALRRRLEKSERDRNELRQSADALETKVTDLSSELSDERFKGEAVCQVLDSERAERLRLNREVKELQSKYDVARKSLESVERKLEEAVQQLQTYELERGITPGSGDEWQLRYDCAQTEMEFLRKRLRQMEERMESELQDRKELELKLTDLQGKLDETKRSALQLKRKCRRVTFDLQDTRMLNVDAGSSCSVNEACGFMCRFDTELAQALGEASLERDLREKVSLENNSIRSEIFKLQRSIQEGQSELALLQQQKEELDTQLQDLATPQTLHPDSAATLKKQLRELEARVKELTAELTEQAATIQQHEQTRLRFEMEMERMKQIHQKELEDKEEELEDVQKSSQRRLRQLEMQLEQEYEEKQMVLHEKLDLEGLIATLCEQIGHRDFDVEKRLRRDLRRTHTLLADAQLILGTLEDPVSNGISKEEAEKLQSQLAESESRYVQAEKMHKTLMMELDSAQLELENICRNKSLVDEQLYQLQHEKTDLLKRIEEDQEDLNELMKKHKALIAQSSSDISQIRELQAELEEAKKERQNLQEKLQASLSRVSFMEGSMVERSIVSRQEALIRDLENKLEFQSDQIRRFEVLVLRLRDNVVRMGEELEHAAETEAREKEHAQYYQQRLQEMRVEMEDLARSELESSRCRVELEMRLEELSAVRQTLQADLETSIKRIADLQTALEEESSDESDSESVQTAVDSFGRKRDLDSLSTVGSVVSEDPGEGIRSWLGVPRGPGSPYGSSAAGSVVRQSVSDTMSTYSVRSLPRDSEGSRPGSSLSLRRRELGQDQDSQSRSSVGEGARRRVTSPLAESTGSTGSAETEERERAPSSLALSEFLEELRRKRGSERAEQGSGVGREGGGTLPIYQTTGASVLRRRASSMLEQEDVQSMGSEASFRPTILKHTSEPQDASQSTARSALSPRMTRSASLRSLPESTGDRRMTRFSSCEALSPSPGTPRRTLPILEAATEEEESSRPLSRVPPPIRKRLGLFIAEEEDGEEVQLGKEPLVFRNRRLSNLTDEDKTVESKGDGMEPEILPAIRRAQSTSSLAQNGAERREVRRPLSVHFGELPSTKTAAHRGGSDSDSDSEGSTVSLRSVESAGAGHGARRARPCRALGELEEEEMQQQEAEGTANTVSMEPDTDLPRAEDESTPPCGNRQ</sequence>
<keyword evidence="5 6" id="KW-0505">Motor protein</keyword>
<proteinExistence type="inferred from homology"/>
<evidence type="ECO:0000256" key="1">
    <source>
        <dbReference type="ARBA" id="ARBA00022741"/>
    </source>
</evidence>
<dbReference type="PANTHER" id="PTHR45615">
    <property type="entry name" value="MYOSIN HEAVY CHAIN, NON-MUSCLE"/>
    <property type="match status" value="1"/>
</dbReference>
<feature type="coiled-coil region" evidence="7">
    <location>
        <begin position="1337"/>
        <end position="1470"/>
    </location>
</feature>
<dbReference type="EMBL" id="JAGXEW010000027">
    <property type="protein sequence ID" value="KAK1156521.1"/>
    <property type="molecule type" value="Genomic_DNA"/>
</dbReference>
<keyword evidence="11" id="KW-1185">Reference proteome</keyword>
<comment type="caution">
    <text evidence="6">Lacks conserved residue(s) required for the propagation of feature annotation.</text>
</comment>
<dbReference type="Gene3D" id="4.10.270.10">
    <property type="entry name" value="Myosin, subunit A"/>
    <property type="match status" value="1"/>
</dbReference>
<feature type="domain" description="Myosin motor" evidence="9">
    <location>
        <begin position="282"/>
        <end position="1026"/>
    </location>
</feature>
<feature type="compositionally biased region" description="Pro residues" evidence="8">
    <location>
        <begin position="16"/>
        <end position="27"/>
    </location>
</feature>
<dbReference type="SUPFAM" id="SSF57997">
    <property type="entry name" value="Tropomyosin"/>
    <property type="match status" value="1"/>
</dbReference>
<reference evidence="10" key="1">
    <citation type="submission" date="2022-02" db="EMBL/GenBank/DDBJ databases">
        <title>Atlantic sturgeon de novo genome assembly.</title>
        <authorList>
            <person name="Stock M."/>
            <person name="Klopp C."/>
            <person name="Guiguen Y."/>
            <person name="Cabau C."/>
            <person name="Parinello H."/>
            <person name="Santidrian Yebra-Pimentel E."/>
            <person name="Kuhl H."/>
            <person name="Dirks R.P."/>
            <person name="Guessner J."/>
            <person name="Wuertz S."/>
            <person name="Du K."/>
            <person name="Schartl M."/>
        </authorList>
    </citation>
    <scope>NUCLEOTIDE SEQUENCE</scope>
    <source>
        <strain evidence="10">STURGEONOMICS-FGT-2020</strain>
        <tissue evidence="10">Whole blood</tissue>
    </source>
</reference>
<dbReference type="Pfam" id="PF00063">
    <property type="entry name" value="Myosin_head"/>
    <property type="match status" value="1"/>
</dbReference>
<dbReference type="SUPFAM" id="SSF52540">
    <property type="entry name" value="P-loop containing nucleoside triphosphate hydrolases"/>
    <property type="match status" value="1"/>
</dbReference>
<feature type="compositionally biased region" description="Basic and acidic residues" evidence="8">
    <location>
        <begin position="37"/>
        <end position="58"/>
    </location>
</feature>
<dbReference type="Proteomes" id="UP001230051">
    <property type="component" value="Unassembled WGS sequence"/>
</dbReference>
<organism evidence="10 11">
    <name type="scientific">Acipenser oxyrinchus oxyrinchus</name>
    <dbReference type="NCBI Taxonomy" id="40147"/>
    <lineage>
        <taxon>Eukaryota</taxon>
        <taxon>Metazoa</taxon>
        <taxon>Chordata</taxon>
        <taxon>Craniata</taxon>
        <taxon>Vertebrata</taxon>
        <taxon>Euteleostomi</taxon>
        <taxon>Actinopterygii</taxon>
        <taxon>Chondrostei</taxon>
        <taxon>Acipenseriformes</taxon>
        <taxon>Acipenseridae</taxon>
        <taxon>Acipenser</taxon>
    </lineage>
</organism>
<comment type="caution">
    <text evidence="10">The sequence shown here is derived from an EMBL/GenBank/DDBJ whole genome shotgun (WGS) entry which is preliminary data.</text>
</comment>
<dbReference type="Gene3D" id="1.20.58.530">
    <property type="match status" value="1"/>
</dbReference>
<feature type="compositionally biased region" description="Low complexity" evidence="8">
    <location>
        <begin position="1830"/>
        <end position="1848"/>
    </location>
</feature>
<dbReference type="GO" id="GO:0005737">
    <property type="term" value="C:cytoplasm"/>
    <property type="evidence" value="ECO:0007669"/>
    <property type="project" value="TreeGrafter"/>
</dbReference>
<keyword evidence="3 7" id="KW-0175">Coiled coil</keyword>
<feature type="binding site" evidence="6">
    <location>
        <begin position="368"/>
        <end position="375"/>
    </location>
    <ligand>
        <name>ATP</name>
        <dbReference type="ChEBI" id="CHEBI:30616"/>
    </ligand>
</feature>
<dbReference type="InterPro" id="IPR000048">
    <property type="entry name" value="IQ_motif_EF-hand-BS"/>
</dbReference>
<dbReference type="InterPro" id="IPR027417">
    <property type="entry name" value="P-loop_NTPase"/>
</dbReference>
<evidence type="ECO:0000256" key="3">
    <source>
        <dbReference type="ARBA" id="ARBA00023054"/>
    </source>
</evidence>
<dbReference type="InterPro" id="IPR036961">
    <property type="entry name" value="Kinesin_motor_dom_sf"/>
</dbReference>
<dbReference type="InterPro" id="IPR001609">
    <property type="entry name" value="Myosin_head_motor_dom-like"/>
</dbReference>
<feature type="compositionally biased region" description="Basic and acidic residues" evidence="8">
    <location>
        <begin position="185"/>
        <end position="213"/>
    </location>
</feature>
<dbReference type="GO" id="GO:0005524">
    <property type="term" value="F:ATP binding"/>
    <property type="evidence" value="ECO:0007669"/>
    <property type="project" value="UniProtKB-UniRule"/>
</dbReference>
<dbReference type="GO" id="GO:0016460">
    <property type="term" value="C:myosin II complex"/>
    <property type="evidence" value="ECO:0007669"/>
    <property type="project" value="TreeGrafter"/>
</dbReference>
<dbReference type="Gene3D" id="1.20.120.720">
    <property type="entry name" value="Myosin VI head, motor domain, U50 subdomain"/>
    <property type="match status" value="1"/>
</dbReference>
<feature type="region of interest" description="Disordered" evidence="8">
    <location>
        <begin position="2140"/>
        <end position="2258"/>
    </location>
</feature>
<feature type="region of interest" description="Disordered" evidence="8">
    <location>
        <begin position="591"/>
        <end position="610"/>
    </location>
</feature>
<dbReference type="SMART" id="SM00015">
    <property type="entry name" value="IQ"/>
    <property type="match status" value="1"/>
</dbReference>
<dbReference type="PRINTS" id="PR00193">
    <property type="entry name" value="MYOSINHEAVY"/>
</dbReference>
<evidence type="ECO:0000256" key="4">
    <source>
        <dbReference type="ARBA" id="ARBA00023123"/>
    </source>
</evidence>
<feature type="compositionally biased region" description="Basic and acidic residues" evidence="8">
    <location>
        <begin position="1937"/>
        <end position="1949"/>
    </location>
</feature>
<accession>A0AAD8CTE8</accession>
<gene>
    <name evidence="10" type="ORF">AOXY_G25506</name>
</gene>
<dbReference type="Gene3D" id="1.10.10.820">
    <property type="match status" value="1"/>
</dbReference>
<feature type="compositionally biased region" description="Polar residues" evidence="8">
    <location>
        <begin position="2006"/>
        <end position="2028"/>
    </location>
</feature>
<name>A0AAD8CTE8_ACIOX</name>
<dbReference type="GO" id="GO:0051015">
    <property type="term" value="F:actin filament binding"/>
    <property type="evidence" value="ECO:0007669"/>
    <property type="project" value="TreeGrafter"/>
</dbReference>
<feature type="compositionally biased region" description="Gly residues" evidence="8">
    <location>
        <begin position="1952"/>
        <end position="1961"/>
    </location>
</feature>
<keyword evidence="6" id="KW-0009">Actin-binding</keyword>
<protein>
    <recommendedName>
        <fullName evidence="9">Myosin motor domain-containing protein</fullName>
    </recommendedName>
</protein>
<dbReference type="SMART" id="SM00242">
    <property type="entry name" value="MYSc"/>
    <property type="match status" value="1"/>
</dbReference>